<comment type="caution">
    <text evidence="2">The sequence shown here is derived from an EMBL/GenBank/DDBJ whole genome shotgun (WGS) entry which is preliminary data.</text>
</comment>
<protein>
    <submittedName>
        <fullName evidence="2">Uncharacterized protein</fullName>
    </submittedName>
</protein>
<dbReference type="Proteomes" id="UP001396898">
    <property type="component" value="Unassembled WGS sequence"/>
</dbReference>
<dbReference type="EMBL" id="JAQQWI010000012">
    <property type="protein sequence ID" value="KAK8015483.1"/>
    <property type="molecule type" value="Genomic_DNA"/>
</dbReference>
<evidence type="ECO:0000313" key="3">
    <source>
        <dbReference type="Proteomes" id="UP001396898"/>
    </source>
</evidence>
<evidence type="ECO:0000256" key="1">
    <source>
        <dbReference type="SAM" id="MobiDB-lite"/>
    </source>
</evidence>
<proteinExistence type="predicted"/>
<evidence type="ECO:0000313" key="2">
    <source>
        <dbReference type="EMBL" id="KAK8015483.1"/>
    </source>
</evidence>
<keyword evidence="3" id="KW-1185">Reference proteome</keyword>
<accession>A0ABR1RMN9</accession>
<organism evidence="2 3">
    <name type="scientific">Apiospora marii</name>
    <dbReference type="NCBI Taxonomy" id="335849"/>
    <lineage>
        <taxon>Eukaryota</taxon>
        <taxon>Fungi</taxon>
        <taxon>Dikarya</taxon>
        <taxon>Ascomycota</taxon>
        <taxon>Pezizomycotina</taxon>
        <taxon>Sordariomycetes</taxon>
        <taxon>Xylariomycetidae</taxon>
        <taxon>Amphisphaeriales</taxon>
        <taxon>Apiosporaceae</taxon>
        <taxon>Apiospora</taxon>
    </lineage>
</organism>
<reference evidence="2 3" key="1">
    <citation type="submission" date="2023-01" db="EMBL/GenBank/DDBJ databases">
        <title>Analysis of 21 Apiospora genomes using comparative genomics revels a genus with tremendous synthesis potential of carbohydrate active enzymes and secondary metabolites.</title>
        <authorList>
            <person name="Sorensen T."/>
        </authorList>
    </citation>
    <scope>NUCLEOTIDE SEQUENCE [LARGE SCALE GENOMIC DNA]</scope>
    <source>
        <strain evidence="2 3">CBS 20057</strain>
    </source>
</reference>
<feature type="compositionally biased region" description="Basic and acidic residues" evidence="1">
    <location>
        <begin position="1"/>
        <end position="20"/>
    </location>
</feature>
<name>A0ABR1RMN9_9PEZI</name>
<feature type="region of interest" description="Disordered" evidence="1">
    <location>
        <begin position="1"/>
        <end position="31"/>
    </location>
</feature>
<gene>
    <name evidence="2" type="ORF">PG991_008371</name>
</gene>
<sequence length="91" mass="10503">MQHPDVERPPTPEERSHRVDTANPTDPMPKYEVGNEVWFRPSTREAFGEFKIAAVKKEDDAFWYQITENGGALYKKGEWVPQVKVKKAEGK</sequence>